<organism evidence="2 3">
    <name type="scientific">Psophocarpus tetragonolobus</name>
    <name type="common">Winged bean</name>
    <name type="synonym">Dolichos tetragonolobus</name>
    <dbReference type="NCBI Taxonomy" id="3891"/>
    <lineage>
        <taxon>Eukaryota</taxon>
        <taxon>Viridiplantae</taxon>
        <taxon>Streptophyta</taxon>
        <taxon>Embryophyta</taxon>
        <taxon>Tracheophyta</taxon>
        <taxon>Spermatophyta</taxon>
        <taxon>Magnoliopsida</taxon>
        <taxon>eudicotyledons</taxon>
        <taxon>Gunneridae</taxon>
        <taxon>Pentapetalae</taxon>
        <taxon>rosids</taxon>
        <taxon>fabids</taxon>
        <taxon>Fabales</taxon>
        <taxon>Fabaceae</taxon>
        <taxon>Papilionoideae</taxon>
        <taxon>50 kb inversion clade</taxon>
        <taxon>NPAAA clade</taxon>
        <taxon>indigoferoid/millettioid clade</taxon>
        <taxon>Phaseoleae</taxon>
        <taxon>Psophocarpus</taxon>
    </lineage>
</organism>
<sequence length="145" mass="16255">MVPLVNSHRSDSALVYYSLPLPFVLVDSLLISKSLAFSSVKAFLTTNARGPSSIPRPWNVFEEKSFPEVQQAIGNMLLLPSPYGRWQIGMRPAPGCQEAKALARTFHPSLKQNHYILHNKTIGEWEHSQIDRPYTSKGIALYSTT</sequence>
<evidence type="ECO:0000313" key="3">
    <source>
        <dbReference type="Proteomes" id="UP001386955"/>
    </source>
</evidence>
<proteinExistence type="predicted"/>
<dbReference type="EMBL" id="JAYMYS010000040">
    <property type="protein sequence ID" value="KAK7375920.1"/>
    <property type="molecule type" value="Genomic_DNA"/>
</dbReference>
<comment type="caution">
    <text evidence="2">The sequence shown here is derived from an EMBL/GenBank/DDBJ whole genome shotgun (WGS) entry which is preliminary data.</text>
</comment>
<dbReference type="EMBL" id="JAYMYS010000005">
    <property type="protein sequence ID" value="KAK7392690.1"/>
    <property type="molecule type" value="Genomic_DNA"/>
</dbReference>
<gene>
    <name evidence="2" type="ORF">VNO78_21134</name>
    <name evidence="1" type="ORF">VNO78_35235</name>
</gene>
<evidence type="ECO:0000313" key="2">
    <source>
        <dbReference type="EMBL" id="KAK7392690.1"/>
    </source>
</evidence>
<keyword evidence="3" id="KW-1185">Reference proteome</keyword>
<protein>
    <submittedName>
        <fullName evidence="2">Uncharacterized protein</fullName>
    </submittedName>
</protein>
<dbReference type="Proteomes" id="UP001386955">
    <property type="component" value="Unassembled WGS sequence"/>
</dbReference>
<accession>A0AAN9SCQ0</accession>
<reference evidence="2 3" key="1">
    <citation type="submission" date="2024-01" db="EMBL/GenBank/DDBJ databases">
        <title>The genomes of 5 underutilized Papilionoideae crops provide insights into root nodulation and disease resistanc.</title>
        <authorList>
            <person name="Jiang F."/>
        </authorList>
    </citation>
    <scope>NUCLEOTIDE SEQUENCE [LARGE SCALE GENOMIC DNA]</scope>
    <source>
        <strain evidence="2">DUOXIRENSHENG_FW03</strain>
        <tissue evidence="2">Leaves</tissue>
    </source>
</reference>
<evidence type="ECO:0000313" key="1">
    <source>
        <dbReference type="EMBL" id="KAK7375920.1"/>
    </source>
</evidence>
<dbReference type="AlphaFoldDB" id="A0AAN9SCQ0"/>
<name>A0AAN9SCQ0_PSOTE</name>